<proteinExistence type="predicted"/>
<gene>
    <name evidence="1" type="ORF">HXK21_07350</name>
</gene>
<dbReference type="RefSeq" id="WP_296094645.1">
    <property type="nucleotide sequence ID" value="NZ_CAUTHK010000014.1"/>
</dbReference>
<dbReference type="AlphaFoldDB" id="A0A929RYG7"/>
<name>A0A929RYG7_9BACT</name>
<evidence type="ECO:0000313" key="1">
    <source>
        <dbReference type="EMBL" id="MBF0970839.1"/>
    </source>
</evidence>
<organism evidence="1 2">
    <name type="scientific">Alloprevotella tannerae</name>
    <dbReference type="NCBI Taxonomy" id="76122"/>
    <lineage>
        <taxon>Bacteria</taxon>
        <taxon>Pseudomonadati</taxon>
        <taxon>Bacteroidota</taxon>
        <taxon>Bacteroidia</taxon>
        <taxon>Bacteroidales</taxon>
        <taxon>Prevotellaceae</taxon>
        <taxon>Alloprevotella</taxon>
    </lineage>
</organism>
<evidence type="ECO:0000313" key="2">
    <source>
        <dbReference type="Proteomes" id="UP000704068"/>
    </source>
</evidence>
<protein>
    <submittedName>
        <fullName evidence="1">Uncharacterized protein</fullName>
    </submittedName>
</protein>
<dbReference type="Proteomes" id="UP000704068">
    <property type="component" value="Unassembled WGS sequence"/>
</dbReference>
<accession>A0A929RYG7</accession>
<sequence>MGQDFSDDFRLRETAEREEFEQEFYTSAHPTAYARKRRLQEKDEWYSMLDKD</sequence>
<reference evidence="1" key="1">
    <citation type="submission" date="2020-04" db="EMBL/GenBank/DDBJ databases">
        <title>Deep metagenomics examines the oral microbiome during advanced dental caries in children, revealing novel taxa and co-occurrences with host molecules.</title>
        <authorList>
            <person name="Baker J.L."/>
            <person name="Morton J.T."/>
            <person name="Dinis M."/>
            <person name="Alvarez R."/>
            <person name="Tran N.C."/>
            <person name="Knight R."/>
            <person name="Edlund A."/>
        </authorList>
    </citation>
    <scope>NUCLEOTIDE SEQUENCE</scope>
    <source>
        <strain evidence="1">JCVI_34_bin.1</strain>
    </source>
</reference>
<dbReference type="EMBL" id="JABZGR010000025">
    <property type="protein sequence ID" value="MBF0970839.1"/>
    <property type="molecule type" value="Genomic_DNA"/>
</dbReference>
<comment type="caution">
    <text evidence="1">The sequence shown here is derived from an EMBL/GenBank/DDBJ whole genome shotgun (WGS) entry which is preliminary data.</text>
</comment>